<dbReference type="Proteomes" id="UP000183997">
    <property type="component" value="Unassembled WGS sequence"/>
</dbReference>
<evidence type="ECO:0000256" key="4">
    <source>
        <dbReference type="SAM" id="Coils"/>
    </source>
</evidence>
<dbReference type="GO" id="GO:0016020">
    <property type="term" value="C:membrane"/>
    <property type="evidence" value="ECO:0007669"/>
    <property type="project" value="InterPro"/>
</dbReference>
<dbReference type="PANTHER" id="PTHR32347">
    <property type="entry name" value="EFFLUX SYSTEM COMPONENT YKNX-RELATED"/>
    <property type="match status" value="1"/>
</dbReference>
<dbReference type="InterPro" id="IPR058636">
    <property type="entry name" value="Beta-barrel_YknX"/>
</dbReference>
<keyword evidence="5" id="KW-0812">Transmembrane</keyword>
<accession>A0A1M6SS66</accession>
<dbReference type="GO" id="GO:0030313">
    <property type="term" value="C:cell envelope"/>
    <property type="evidence" value="ECO:0007669"/>
    <property type="project" value="UniProtKB-SubCell"/>
</dbReference>
<feature type="domain" description="YknX-like C-terminal permuted SH3-like" evidence="6">
    <location>
        <begin position="354"/>
        <end position="420"/>
    </location>
</feature>
<dbReference type="RefSeq" id="WP_238456785.1">
    <property type="nucleotide sequence ID" value="NZ_FRAR01000014.1"/>
</dbReference>
<name>A0A1M6SS66_9FIRM</name>
<dbReference type="Pfam" id="PF25989">
    <property type="entry name" value="YknX_C"/>
    <property type="match status" value="1"/>
</dbReference>
<proteinExistence type="inferred from homology"/>
<dbReference type="Gene3D" id="2.40.50.100">
    <property type="match status" value="1"/>
</dbReference>
<dbReference type="EMBL" id="FRAR01000014">
    <property type="protein sequence ID" value="SHK47529.1"/>
    <property type="molecule type" value="Genomic_DNA"/>
</dbReference>
<dbReference type="Pfam" id="PF25990">
    <property type="entry name" value="Beta-barrel_YknX"/>
    <property type="match status" value="1"/>
</dbReference>
<feature type="domain" description="YknX-like beta-barrel" evidence="7">
    <location>
        <begin position="265"/>
        <end position="345"/>
    </location>
</feature>
<dbReference type="NCBIfam" id="TIGR01730">
    <property type="entry name" value="RND_mfp"/>
    <property type="match status" value="1"/>
</dbReference>
<sequence length="429" mass="46325">MEAVNSGELSRLQKMKLRIKGCPRWLKWLLGIILLSGILMLALNGRSNNGLLVQTAKLEMKSIEQSVVAAGKLESADKQEFFTPVDSTLMELSVKVGDKVKKGDVLGRLDTQELGRLYQQSLAKLAGLEAQLAKATASSDQLNLAYYKVAYDKAKNDLDRITHLHNEGAVAITELEQVKVAFAKAETDYQETSMRVQQGATAKEISSLQAQVSLGQQEVAQAKERLDLANFIAQEDGVVLFVGKEKGNRVLEGTRLLEIGSDSNLEVTANVNEIDAGTLKVGQPATITCNSLPEKEFTGEVTRVASVAIQESNANGSGNTTVPVTVQLKGDAAGLKPGYTVDVSIVTMEAKKLLALPFEALISQNGEKYVFVVKNGIVKKQRVKTEKGNELFDVVISGLKEGEEIILSPAPSLKDGQRVTTGVKNDKGK</sequence>
<evidence type="ECO:0000313" key="8">
    <source>
        <dbReference type="EMBL" id="SHK47529.1"/>
    </source>
</evidence>
<gene>
    <name evidence="8" type="ORF">SAMN02745123_01994</name>
</gene>
<protein>
    <submittedName>
        <fullName evidence="8">HlyD family secretion protein</fullName>
    </submittedName>
</protein>
<dbReference type="Gene3D" id="2.40.30.170">
    <property type="match status" value="1"/>
</dbReference>
<evidence type="ECO:0000256" key="5">
    <source>
        <dbReference type="SAM" id="Phobius"/>
    </source>
</evidence>
<reference evidence="9" key="1">
    <citation type="submission" date="2016-11" db="EMBL/GenBank/DDBJ databases">
        <authorList>
            <person name="Varghese N."/>
            <person name="Submissions S."/>
        </authorList>
    </citation>
    <scope>NUCLEOTIDE SEQUENCE [LARGE SCALE GENOMIC DNA]</scope>
    <source>
        <strain evidence="9">DSM 10349</strain>
    </source>
</reference>
<evidence type="ECO:0000259" key="6">
    <source>
        <dbReference type="Pfam" id="PF25989"/>
    </source>
</evidence>
<evidence type="ECO:0000259" key="7">
    <source>
        <dbReference type="Pfam" id="PF25990"/>
    </source>
</evidence>
<evidence type="ECO:0000256" key="1">
    <source>
        <dbReference type="ARBA" id="ARBA00004196"/>
    </source>
</evidence>
<evidence type="ECO:0000256" key="2">
    <source>
        <dbReference type="ARBA" id="ARBA00009477"/>
    </source>
</evidence>
<dbReference type="PANTHER" id="PTHR32347:SF14">
    <property type="entry name" value="EFFLUX SYSTEM COMPONENT YKNX-RELATED"/>
    <property type="match status" value="1"/>
</dbReference>
<keyword evidence="9" id="KW-1185">Reference proteome</keyword>
<comment type="subcellular location">
    <subcellularLocation>
        <location evidence="1">Cell envelope</location>
    </subcellularLocation>
</comment>
<evidence type="ECO:0000256" key="3">
    <source>
        <dbReference type="ARBA" id="ARBA00023054"/>
    </source>
</evidence>
<dbReference type="InterPro" id="IPR006143">
    <property type="entry name" value="RND_pump_MFP"/>
</dbReference>
<keyword evidence="3 4" id="KW-0175">Coiled coil</keyword>
<feature type="transmembrane region" description="Helical" evidence="5">
    <location>
        <begin position="25"/>
        <end position="43"/>
    </location>
</feature>
<dbReference type="STRING" id="1121421.SAMN02745123_01994"/>
<dbReference type="InterPro" id="IPR058637">
    <property type="entry name" value="YknX-like_C"/>
</dbReference>
<comment type="similarity">
    <text evidence="2">Belongs to the membrane fusion protein (MFP) (TC 8.A.1) family.</text>
</comment>
<evidence type="ECO:0000313" key="9">
    <source>
        <dbReference type="Proteomes" id="UP000183997"/>
    </source>
</evidence>
<dbReference type="AlphaFoldDB" id="A0A1M6SS66"/>
<keyword evidence="5" id="KW-0472">Membrane</keyword>
<keyword evidence="5" id="KW-1133">Transmembrane helix</keyword>
<feature type="coiled-coil region" evidence="4">
    <location>
        <begin position="118"/>
        <end position="145"/>
    </location>
</feature>
<dbReference type="InterPro" id="IPR050465">
    <property type="entry name" value="UPF0194_transport"/>
</dbReference>
<organism evidence="8 9">
    <name type="scientific">Desulforamulus aeronauticus DSM 10349</name>
    <dbReference type="NCBI Taxonomy" id="1121421"/>
    <lineage>
        <taxon>Bacteria</taxon>
        <taxon>Bacillati</taxon>
        <taxon>Bacillota</taxon>
        <taxon>Clostridia</taxon>
        <taxon>Eubacteriales</taxon>
        <taxon>Peptococcaceae</taxon>
        <taxon>Desulforamulus</taxon>
    </lineage>
</organism>
<dbReference type="Gene3D" id="2.40.420.20">
    <property type="match status" value="1"/>
</dbReference>
<dbReference type="GO" id="GO:0022857">
    <property type="term" value="F:transmembrane transporter activity"/>
    <property type="evidence" value="ECO:0007669"/>
    <property type="project" value="InterPro"/>
</dbReference>